<accession>A0A852YUG7</accession>
<gene>
    <name evidence="2" type="ORF">FHR84_000932</name>
</gene>
<proteinExistence type="predicted"/>
<evidence type="ECO:0000313" key="3">
    <source>
        <dbReference type="Proteomes" id="UP000548304"/>
    </source>
</evidence>
<evidence type="ECO:0000313" key="2">
    <source>
        <dbReference type="EMBL" id="NYH77618.1"/>
    </source>
</evidence>
<evidence type="ECO:0000256" key="1">
    <source>
        <dbReference type="SAM" id="MobiDB-lite"/>
    </source>
</evidence>
<protein>
    <submittedName>
        <fullName evidence="2">Uncharacterized protein</fullName>
    </submittedName>
</protein>
<comment type="caution">
    <text evidence="2">The sequence shown here is derived from an EMBL/GenBank/DDBJ whole genome shotgun (WGS) entry which is preliminary data.</text>
</comment>
<sequence>MTPDSRRQTSATRSDPTTDPAGTVRVHPDDRPGDPTARRVIKTAGGQWHTLTHPRPAAVPEEPEGLGDWPRQPLAHLALVLSRAARPTSRGQGARRGRVERLPVRHRVPAQRNNVADHSGAPSFWEVAKAYCRAFIRTDDRLKEHERRADRDNR</sequence>
<feature type="compositionally biased region" description="Basic and acidic residues" evidence="1">
    <location>
        <begin position="26"/>
        <end position="37"/>
    </location>
</feature>
<organism evidence="2 3">
    <name type="scientific">Actinopolyspora biskrensis</name>
    <dbReference type="NCBI Taxonomy" id="1470178"/>
    <lineage>
        <taxon>Bacteria</taxon>
        <taxon>Bacillati</taxon>
        <taxon>Actinomycetota</taxon>
        <taxon>Actinomycetes</taxon>
        <taxon>Actinopolysporales</taxon>
        <taxon>Actinopolysporaceae</taxon>
        <taxon>Actinopolyspora</taxon>
    </lineage>
</organism>
<dbReference type="RefSeq" id="WP_179534121.1">
    <property type="nucleotide sequence ID" value="NZ_JACBYW010000001.1"/>
</dbReference>
<feature type="compositionally biased region" description="Polar residues" evidence="1">
    <location>
        <begin position="8"/>
        <end position="17"/>
    </location>
</feature>
<feature type="region of interest" description="Disordered" evidence="1">
    <location>
        <begin position="1"/>
        <end position="70"/>
    </location>
</feature>
<dbReference type="EMBL" id="JACBYW010000001">
    <property type="protein sequence ID" value="NYH77618.1"/>
    <property type="molecule type" value="Genomic_DNA"/>
</dbReference>
<keyword evidence="3" id="KW-1185">Reference proteome</keyword>
<feature type="region of interest" description="Disordered" evidence="1">
    <location>
        <begin position="83"/>
        <end position="104"/>
    </location>
</feature>
<reference evidence="2 3" key="1">
    <citation type="submission" date="2020-07" db="EMBL/GenBank/DDBJ databases">
        <title>Genomic Encyclopedia of Type Strains, Phase III (KMG-III): the genomes of soil and plant-associated and newly described type strains.</title>
        <authorList>
            <person name="Whitman W."/>
        </authorList>
    </citation>
    <scope>NUCLEOTIDE SEQUENCE [LARGE SCALE GENOMIC DNA]</scope>
    <source>
        <strain evidence="2 3">CECT 8576</strain>
    </source>
</reference>
<dbReference type="AlphaFoldDB" id="A0A852YUG7"/>
<name>A0A852YUG7_9ACTN</name>
<dbReference type="Proteomes" id="UP000548304">
    <property type="component" value="Unassembled WGS sequence"/>
</dbReference>